<evidence type="ECO:0000256" key="2">
    <source>
        <dbReference type="SAM" id="MobiDB-lite"/>
    </source>
</evidence>
<name>A0A9P1FP90_9DINO</name>
<sequence length="294" mass="32945">MAGKTPRMSRHGATSASASAASVVNTVVSAPSGRRVQRENLGPATATGERMTLSSASELQVAFELLDEQKRGALDHQQAKRWLRCAGWCLPDQELSAMLQEHAKQRSKRGAAPEEKWVFKQLLDLLEKNRSRENTTLKRLQTALRILAKNRSKIAKEKLLEISDAELVLQELKLESKTRLDCDALAEKVLARVYDPSCPSWAGPSVLICVQREQAPDVHIKYASHAHLDLLFDTYCRRIQVDSSRVSFKLRNRMLQEDDTYESLRMGSQDTITAIVDPNVRATKSAESCLQVTF</sequence>
<protein>
    <submittedName>
        <fullName evidence="5">EF-hand domain-containing protein</fullName>
    </submittedName>
</protein>
<keyword evidence="1" id="KW-0175">Coiled coil</keyword>
<evidence type="ECO:0000313" key="4">
    <source>
        <dbReference type="EMBL" id="CAL1137949.1"/>
    </source>
</evidence>
<gene>
    <name evidence="3" type="ORF">C1SCF055_LOCUS12100</name>
</gene>
<dbReference type="InterPro" id="IPR029071">
    <property type="entry name" value="Ubiquitin-like_domsf"/>
</dbReference>
<proteinExistence type="predicted"/>
<dbReference type="Gene3D" id="1.10.238.10">
    <property type="entry name" value="EF-hand"/>
    <property type="match status" value="1"/>
</dbReference>
<dbReference type="SUPFAM" id="SSF54236">
    <property type="entry name" value="Ubiquitin-like"/>
    <property type="match status" value="1"/>
</dbReference>
<evidence type="ECO:0000313" key="5">
    <source>
        <dbReference type="EMBL" id="CAL4771886.1"/>
    </source>
</evidence>
<evidence type="ECO:0000313" key="6">
    <source>
        <dbReference type="Proteomes" id="UP001152797"/>
    </source>
</evidence>
<dbReference type="AlphaFoldDB" id="A0A9P1FP90"/>
<evidence type="ECO:0000313" key="3">
    <source>
        <dbReference type="EMBL" id="CAI3984574.1"/>
    </source>
</evidence>
<feature type="compositionally biased region" description="Low complexity" evidence="2">
    <location>
        <begin position="13"/>
        <end position="32"/>
    </location>
</feature>
<dbReference type="Proteomes" id="UP001152797">
    <property type="component" value="Unassembled WGS sequence"/>
</dbReference>
<evidence type="ECO:0000256" key="1">
    <source>
        <dbReference type="SAM" id="Coils"/>
    </source>
</evidence>
<dbReference type="SUPFAM" id="SSF47473">
    <property type="entry name" value="EF-hand"/>
    <property type="match status" value="1"/>
</dbReference>
<dbReference type="EMBL" id="CAMXCT030000900">
    <property type="protein sequence ID" value="CAL4771886.1"/>
    <property type="molecule type" value="Genomic_DNA"/>
</dbReference>
<dbReference type="OrthoDB" id="429467at2759"/>
<dbReference type="CDD" id="cd01763">
    <property type="entry name" value="Ubl_SUMO_like"/>
    <property type="match status" value="1"/>
</dbReference>
<keyword evidence="6" id="KW-1185">Reference proteome</keyword>
<feature type="region of interest" description="Disordered" evidence="2">
    <location>
        <begin position="1"/>
        <end position="51"/>
    </location>
</feature>
<dbReference type="InterPro" id="IPR011992">
    <property type="entry name" value="EF-hand-dom_pair"/>
</dbReference>
<reference evidence="3" key="1">
    <citation type="submission" date="2022-10" db="EMBL/GenBank/DDBJ databases">
        <authorList>
            <person name="Chen Y."/>
            <person name="Dougan E. K."/>
            <person name="Chan C."/>
            <person name="Rhodes N."/>
            <person name="Thang M."/>
        </authorList>
    </citation>
    <scope>NUCLEOTIDE SEQUENCE</scope>
</reference>
<feature type="coiled-coil region" evidence="1">
    <location>
        <begin position="123"/>
        <end position="175"/>
    </location>
</feature>
<comment type="caution">
    <text evidence="3">The sequence shown here is derived from an EMBL/GenBank/DDBJ whole genome shotgun (WGS) entry which is preliminary data.</text>
</comment>
<dbReference type="EMBL" id="CAMXCT020000900">
    <property type="protein sequence ID" value="CAL1137949.1"/>
    <property type="molecule type" value="Genomic_DNA"/>
</dbReference>
<dbReference type="Gene3D" id="3.10.20.90">
    <property type="entry name" value="Phosphatidylinositol 3-kinase Catalytic Subunit, Chain A, domain 1"/>
    <property type="match status" value="1"/>
</dbReference>
<dbReference type="EMBL" id="CAMXCT010000900">
    <property type="protein sequence ID" value="CAI3984574.1"/>
    <property type="molecule type" value="Genomic_DNA"/>
</dbReference>
<organism evidence="3">
    <name type="scientific">Cladocopium goreaui</name>
    <dbReference type="NCBI Taxonomy" id="2562237"/>
    <lineage>
        <taxon>Eukaryota</taxon>
        <taxon>Sar</taxon>
        <taxon>Alveolata</taxon>
        <taxon>Dinophyceae</taxon>
        <taxon>Suessiales</taxon>
        <taxon>Symbiodiniaceae</taxon>
        <taxon>Cladocopium</taxon>
    </lineage>
</organism>
<reference evidence="4" key="2">
    <citation type="submission" date="2024-04" db="EMBL/GenBank/DDBJ databases">
        <authorList>
            <person name="Chen Y."/>
            <person name="Shah S."/>
            <person name="Dougan E. K."/>
            <person name="Thang M."/>
            <person name="Chan C."/>
        </authorList>
    </citation>
    <scope>NUCLEOTIDE SEQUENCE [LARGE SCALE GENOMIC DNA]</scope>
</reference>
<accession>A0A9P1FP90</accession>